<dbReference type="CDD" id="cd03416">
    <property type="entry name" value="CbiX_SirB_N"/>
    <property type="match status" value="1"/>
</dbReference>
<dbReference type="KEGG" id="lfc:LFE_1750"/>
<keyword evidence="4" id="KW-1185">Reference proteome</keyword>
<keyword evidence="2" id="KW-0456">Lyase</keyword>
<name>I0IQ80_LEPFC</name>
<dbReference type="InterPro" id="IPR002762">
    <property type="entry name" value="CbiX-like"/>
</dbReference>
<organism evidence="3 4">
    <name type="scientific">Leptospirillum ferrooxidans (strain C2-3)</name>
    <dbReference type="NCBI Taxonomy" id="1162668"/>
    <lineage>
        <taxon>Bacteria</taxon>
        <taxon>Pseudomonadati</taxon>
        <taxon>Nitrospirota</taxon>
        <taxon>Nitrospiria</taxon>
        <taxon>Nitrospirales</taxon>
        <taxon>Nitrospiraceae</taxon>
        <taxon>Leptospirillum</taxon>
    </lineage>
</organism>
<dbReference type="Gene3D" id="3.40.50.1400">
    <property type="match status" value="2"/>
</dbReference>
<reference evidence="3 4" key="1">
    <citation type="journal article" date="2012" name="J. Bacteriol.">
        <title>Complete Genome Sequence of Leptospirillum ferrooxidans Strain C2-3, Isolated from a Fresh Volcanic Ash Deposit on the Island of Miyake, Japan.</title>
        <authorList>
            <person name="Fujimura R."/>
            <person name="Sato Y."/>
            <person name="Nishizawa T."/>
            <person name="Oshima K."/>
            <person name="Kim S.-W."/>
            <person name="Hattori M."/>
            <person name="Kamijo T."/>
            <person name="Ohta H."/>
        </authorList>
    </citation>
    <scope>NUCLEOTIDE SEQUENCE [LARGE SCALE GENOMIC DNA]</scope>
    <source>
        <strain evidence="3 4">C2-3</strain>
    </source>
</reference>
<dbReference type="InterPro" id="IPR050963">
    <property type="entry name" value="Sirohydro_Cobaltochel/CbiX"/>
</dbReference>
<evidence type="ECO:0000313" key="4">
    <source>
        <dbReference type="Proteomes" id="UP000007382"/>
    </source>
</evidence>
<evidence type="ECO:0000313" key="3">
    <source>
        <dbReference type="EMBL" id="BAM07429.1"/>
    </source>
</evidence>
<dbReference type="Pfam" id="PF01903">
    <property type="entry name" value="CbiX"/>
    <property type="match status" value="2"/>
</dbReference>
<gene>
    <name evidence="3" type="primary">cbiX</name>
    <name evidence="3" type="ordered locus">LFE_1750</name>
</gene>
<dbReference type="GO" id="GO:0016829">
    <property type="term" value="F:lyase activity"/>
    <property type="evidence" value="ECO:0007669"/>
    <property type="project" value="UniProtKB-KW"/>
</dbReference>
<evidence type="ECO:0000256" key="2">
    <source>
        <dbReference type="ARBA" id="ARBA00023239"/>
    </source>
</evidence>
<dbReference type="Proteomes" id="UP000007382">
    <property type="component" value="Chromosome"/>
</dbReference>
<accession>I0IQ80</accession>
<dbReference type="SUPFAM" id="SSF53800">
    <property type="entry name" value="Chelatase"/>
    <property type="match status" value="1"/>
</dbReference>
<dbReference type="STRING" id="1162668.LFE_1750"/>
<keyword evidence="1" id="KW-0479">Metal-binding</keyword>
<dbReference type="AlphaFoldDB" id="I0IQ80"/>
<dbReference type="CDD" id="cd03414">
    <property type="entry name" value="CbiX_SirB_C"/>
    <property type="match status" value="1"/>
</dbReference>
<dbReference type="PATRIC" id="fig|1162668.3.peg.2079"/>
<dbReference type="eggNOG" id="COG2138">
    <property type="taxonomic scope" value="Bacteria"/>
</dbReference>
<reference evidence="4" key="2">
    <citation type="submission" date="2012-03" db="EMBL/GenBank/DDBJ databases">
        <title>The complete genome sequence of the pioneer microbe on fresh volcanic deposit, Leptospirillum ferrooxidans strain C2-3.</title>
        <authorList>
            <person name="Fujimura R."/>
            <person name="Sato Y."/>
            <person name="Nishizawa T."/>
            <person name="Nanba K."/>
            <person name="Oshima K."/>
            <person name="Hattori M."/>
            <person name="Kamijo T."/>
            <person name="Ohta H."/>
        </authorList>
    </citation>
    <scope>NUCLEOTIDE SEQUENCE [LARGE SCALE GENOMIC DNA]</scope>
    <source>
        <strain evidence="4">C2-3</strain>
    </source>
</reference>
<protein>
    <submittedName>
        <fullName evidence="3">Putative cobalamin (Vitamin B12) biosynthesis</fullName>
    </submittedName>
</protein>
<dbReference type="EMBL" id="AP012342">
    <property type="protein sequence ID" value="BAM07429.1"/>
    <property type="molecule type" value="Genomic_DNA"/>
</dbReference>
<evidence type="ECO:0000256" key="1">
    <source>
        <dbReference type="ARBA" id="ARBA00022723"/>
    </source>
</evidence>
<sequence length="276" mass="30885">MLSPVSADLSGKGWGVLIVAHGSPEEKGNIHFRQTFSMLKKMLPGVDLKQGFIEHAAPSVLDSIREFPSNVEGIAMVPYLLFDAGHSKSDVPSYISEARNLFPELRVIREWALGIDQVLVDILLDILPPADKDKKEALVLIGRGSLDPNANASLYYQARRLWERRRGGDPKVTFIGVTEPRFASVMAELKPDFDRLLIVPVFLFEGVLMDRIRHQASQFQERTGYDGEILITPAFGDHPLLLAHMAKKITRLLYLGRTPMPRWPVVRFESLEGSGS</sequence>
<dbReference type="PANTHER" id="PTHR33542">
    <property type="entry name" value="SIROHYDROCHLORIN FERROCHELATASE, CHLOROPLASTIC"/>
    <property type="match status" value="1"/>
</dbReference>
<dbReference type="GO" id="GO:0046872">
    <property type="term" value="F:metal ion binding"/>
    <property type="evidence" value="ECO:0007669"/>
    <property type="project" value="UniProtKB-KW"/>
</dbReference>
<dbReference type="PANTHER" id="PTHR33542:SF3">
    <property type="entry name" value="SIROHYDROCHLORIN FERROCHELATASE, CHLOROPLASTIC"/>
    <property type="match status" value="1"/>
</dbReference>
<dbReference type="HOGENOM" id="CLU_056929_0_0_0"/>
<proteinExistence type="predicted"/>